<name>A0A1X1TCB3_9MYCO</name>
<keyword evidence="2" id="KW-1185">Reference proteome</keyword>
<proteinExistence type="predicted"/>
<gene>
    <name evidence="1" type="ORF">AWC01_00185</name>
</gene>
<organism evidence="1 2">
    <name type="scientific">Mycolicibacterium doricum</name>
    <dbReference type="NCBI Taxonomy" id="126673"/>
    <lineage>
        <taxon>Bacteria</taxon>
        <taxon>Bacillati</taxon>
        <taxon>Actinomycetota</taxon>
        <taxon>Actinomycetes</taxon>
        <taxon>Mycobacteriales</taxon>
        <taxon>Mycobacteriaceae</taxon>
        <taxon>Mycolicibacterium</taxon>
    </lineage>
</organism>
<dbReference type="STRING" id="126673.AWC01_00185"/>
<evidence type="ECO:0000313" key="2">
    <source>
        <dbReference type="Proteomes" id="UP000193564"/>
    </source>
</evidence>
<evidence type="ECO:0000313" key="1">
    <source>
        <dbReference type="EMBL" id="ORV42149.1"/>
    </source>
</evidence>
<dbReference type="Proteomes" id="UP000193564">
    <property type="component" value="Unassembled WGS sequence"/>
</dbReference>
<reference evidence="1 2" key="1">
    <citation type="submission" date="2016-01" db="EMBL/GenBank/DDBJ databases">
        <title>The new phylogeny of the genus Mycobacterium.</title>
        <authorList>
            <person name="Tarcisio F."/>
            <person name="Conor M."/>
            <person name="Antonella G."/>
            <person name="Elisabetta G."/>
            <person name="Giulia F.S."/>
            <person name="Sara T."/>
            <person name="Anna F."/>
            <person name="Clotilde B."/>
            <person name="Roberto B."/>
            <person name="Veronica D.S."/>
            <person name="Fabio R."/>
            <person name="Monica P."/>
            <person name="Olivier J."/>
            <person name="Enrico T."/>
            <person name="Nicola S."/>
        </authorList>
    </citation>
    <scope>NUCLEOTIDE SEQUENCE [LARGE SCALE GENOMIC DNA]</scope>
    <source>
        <strain evidence="1 2">DSM 44339</strain>
    </source>
</reference>
<comment type="caution">
    <text evidence="1">The sequence shown here is derived from an EMBL/GenBank/DDBJ whole genome shotgun (WGS) entry which is preliminary data.</text>
</comment>
<dbReference type="EMBL" id="LQOS01000023">
    <property type="protein sequence ID" value="ORV42149.1"/>
    <property type="molecule type" value="Genomic_DNA"/>
</dbReference>
<dbReference type="OrthoDB" id="4722289at2"/>
<dbReference type="AlphaFoldDB" id="A0A1X1TCB3"/>
<protein>
    <submittedName>
        <fullName evidence="1">Uncharacterized protein</fullName>
    </submittedName>
</protein>
<sequence>MVTPPFPLRVPASRPSRWQNWVLNALYSGDRRTVNDWLGLMNSHLHTPDGATAMATARYTVQLLGYAEDLRAAAQVLAAHGHPAGRALLADAALDLTAALDRLYPARDVLLHAAGADRVTDTDEQ</sequence>
<accession>A0A1X1TCB3</accession>